<reference evidence="10" key="1">
    <citation type="submission" date="2017-09" db="EMBL/GenBank/DDBJ databases">
        <authorList>
            <person name="Varghese N."/>
            <person name="Submissions S."/>
        </authorList>
    </citation>
    <scope>NUCLEOTIDE SEQUENCE [LARGE SCALE GENOMIC DNA]</scope>
    <source>
        <strain evidence="10">DSM 27208</strain>
    </source>
</reference>
<feature type="domain" description="UDP-glucose/GDP-mannose dehydrogenase C-terminal" evidence="8">
    <location>
        <begin position="348"/>
        <end position="444"/>
    </location>
</feature>
<dbReference type="SMART" id="SM00984">
    <property type="entry name" value="UDPG_MGDP_dh_C"/>
    <property type="match status" value="1"/>
</dbReference>
<dbReference type="Pfam" id="PF00984">
    <property type="entry name" value="UDPG_MGDP_dh"/>
    <property type="match status" value="1"/>
</dbReference>
<dbReference type="PIRSF" id="PIRSF500136">
    <property type="entry name" value="UDP_ManNAc_DH"/>
    <property type="match status" value="1"/>
</dbReference>
<protein>
    <recommendedName>
        <fullName evidence="2">UDP-N-acetyl-D-mannosamine dehydrogenase</fullName>
        <ecNumber evidence="1">1.1.1.336</ecNumber>
    </recommendedName>
    <alternativeName>
        <fullName evidence="5">UDP-ManNAc 6-dehydrogenase</fullName>
    </alternativeName>
</protein>
<keyword evidence="10" id="KW-1185">Reference proteome</keyword>
<name>A0A285PAQ6_NATPI</name>
<evidence type="ECO:0000256" key="2">
    <source>
        <dbReference type="ARBA" id="ARBA00016796"/>
    </source>
</evidence>
<sequence>MSEAVARPDVTSLYRSDADAAAQREAFRAGDVPTAVYGLGRIGLPLSLVYASTTGEVAGVASDRETARQINDGECPIAHEPRLKSLLRTAVGAEALTATADVSTVAAAASVHVVVSETGVRADDVPDLSTLRTTLRDIARELDPGDLVLVESAVPPGTCQDIVAPILEAGSGLDKGEFGVAACPSRAAPGRALTDLRGSHPKLVGGVDAESTRAAELVYDELRVGEVETVPDSTVAECAKVIESAYRDVNVALANELARLAGELGTDVRRAIEAANTQPHCQVHNPGPGVGGHALPDHPHYLAGECATETPLLSAAREVNEEMPAFTARTLVRELAAVDTHVEDAVVVLFGLSYRRAVADARKSPALGLGETLSRFGATVVGVDPLLEDFSAFDDIYLADLEHVGEMDVDAAVLVTDHDEFSSFDWGTFDDPIVLLDGRDALGDAGVPDSHRVYTIGRGGD</sequence>
<keyword evidence="4" id="KW-0520">NAD</keyword>
<evidence type="ECO:0000259" key="8">
    <source>
        <dbReference type="SMART" id="SM00984"/>
    </source>
</evidence>
<dbReference type="AlphaFoldDB" id="A0A285PAQ6"/>
<proteinExistence type="inferred from homology"/>
<dbReference type="SUPFAM" id="SSF51735">
    <property type="entry name" value="NAD(P)-binding Rossmann-fold domains"/>
    <property type="match status" value="1"/>
</dbReference>
<dbReference type="PIRSF" id="PIRSF000124">
    <property type="entry name" value="UDPglc_GDPman_dh"/>
    <property type="match status" value="1"/>
</dbReference>
<evidence type="ECO:0000256" key="1">
    <source>
        <dbReference type="ARBA" id="ARBA00012935"/>
    </source>
</evidence>
<dbReference type="SUPFAM" id="SSF52413">
    <property type="entry name" value="UDP-glucose/GDP-mannose dehydrogenase C-terminal domain"/>
    <property type="match status" value="1"/>
</dbReference>
<dbReference type="InterPro" id="IPR008927">
    <property type="entry name" value="6-PGluconate_DH-like_C_sf"/>
</dbReference>
<dbReference type="Gene3D" id="3.40.50.720">
    <property type="entry name" value="NAD(P)-binding Rossmann-like Domain"/>
    <property type="match status" value="2"/>
</dbReference>
<dbReference type="PANTHER" id="PTHR43491:SF5">
    <property type="entry name" value="UDP-N-ACETYL-D-MANNOSAMINE DEHYDROGENASE"/>
    <property type="match status" value="1"/>
</dbReference>
<gene>
    <name evidence="9" type="ORF">SAMN06269185_2821</name>
</gene>
<evidence type="ECO:0000256" key="3">
    <source>
        <dbReference type="ARBA" id="ARBA00023002"/>
    </source>
</evidence>
<dbReference type="InterPro" id="IPR014027">
    <property type="entry name" value="UDP-Glc/GDP-Man_DH_C"/>
</dbReference>
<dbReference type="NCBIfam" id="TIGR03026">
    <property type="entry name" value="NDP-sugDHase"/>
    <property type="match status" value="1"/>
</dbReference>
<comment type="similarity">
    <text evidence="7">Belongs to the UDP-glucose/GDP-mannose dehydrogenase family.</text>
</comment>
<evidence type="ECO:0000256" key="4">
    <source>
        <dbReference type="ARBA" id="ARBA00023027"/>
    </source>
</evidence>
<dbReference type="GO" id="GO:0000271">
    <property type="term" value="P:polysaccharide biosynthetic process"/>
    <property type="evidence" value="ECO:0007669"/>
    <property type="project" value="InterPro"/>
</dbReference>
<keyword evidence="3" id="KW-0560">Oxidoreductase</keyword>
<evidence type="ECO:0000256" key="5">
    <source>
        <dbReference type="ARBA" id="ARBA00030172"/>
    </source>
</evidence>
<dbReference type="InterPro" id="IPR036220">
    <property type="entry name" value="UDP-Glc/GDP-Man_DH_C_sf"/>
</dbReference>
<dbReference type="RefSeq" id="WP_097009722.1">
    <property type="nucleotide sequence ID" value="NZ_OBEJ01000004.1"/>
</dbReference>
<dbReference type="Proteomes" id="UP000219453">
    <property type="component" value="Unassembled WGS sequence"/>
</dbReference>
<evidence type="ECO:0000256" key="7">
    <source>
        <dbReference type="PIRNR" id="PIRNR000124"/>
    </source>
</evidence>
<dbReference type="EMBL" id="OBEJ01000004">
    <property type="protein sequence ID" value="SNZ16941.1"/>
    <property type="molecule type" value="Genomic_DNA"/>
</dbReference>
<dbReference type="PANTHER" id="PTHR43491">
    <property type="entry name" value="UDP-N-ACETYL-D-MANNOSAMINE DEHYDROGENASE"/>
    <property type="match status" value="1"/>
</dbReference>
<dbReference type="GO" id="GO:0016628">
    <property type="term" value="F:oxidoreductase activity, acting on the CH-CH group of donors, NAD or NADP as acceptor"/>
    <property type="evidence" value="ECO:0007669"/>
    <property type="project" value="InterPro"/>
</dbReference>
<dbReference type="Pfam" id="PF03721">
    <property type="entry name" value="UDPG_MGDP_dh_N"/>
    <property type="match status" value="1"/>
</dbReference>
<comment type="catalytic activity">
    <reaction evidence="6">
        <text>UDP-N-acetyl-alpha-D-mannosamine + 2 NAD(+) + H2O = UDP-N-acetyl-alpha-D-mannosaminouronate + 2 NADH + 3 H(+)</text>
        <dbReference type="Rhea" id="RHEA:25780"/>
        <dbReference type="ChEBI" id="CHEBI:15377"/>
        <dbReference type="ChEBI" id="CHEBI:15378"/>
        <dbReference type="ChEBI" id="CHEBI:57540"/>
        <dbReference type="ChEBI" id="CHEBI:57945"/>
        <dbReference type="ChEBI" id="CHEBI:68623"/>
        <dbReference type="ChEBI" id="CHEBI:70731"/>
        <dbReference type="EC" id="1.1.1.336"/>
    </reaction>
</comment>
<dbReference type="InterPro" id="IPR028359">
    <property type="entry name" value="UDP_ManNAc/GlcNAc_DH"/>
</dbReference>
<dbReference type="InterPro" id="IPR001732">
    <property type="entry name" value="UDP-Glc/GDP-Man_DH_N"/>
</dbReference>
<dbReference type="Pfam" id="PF03720">
    <property type="entry name" value="UDPG_MGDP_dh_C"/>
    <property type="match status" value="1"/>
</dbReference>
<dbReference type="GO" id="GO:0089714">
    <property type="term" value="F:UDP-N-acetyl-D-mannosamine dehydrogenase activity"/>
    <property type="evidence" value="ECO:0007669"/>
    <property type="project" value="UniProtKB-EC"/>
</dbReference>
<dbReference type="SUPFAM" id="SSF48179">
    <property type="entry name" value="6-phosphogluconate dehydrogenase C-terminal domain-like"/>
    <property type="match status" value="1"/>
</dbReference>
<dbReference type="EC" id="1.1.1.336" evidence="1"/>
<dbReference type="GO" id="GO:0051287">
    <property type="term" value="F:NAD binding"/>
    <property type="evidence" value="ECO:0007669"/>
    <property type="project" value="InterPro"/>
</dbReference>
<dbReference type="OrthoDB" id="372050at2157"/>
<dbReference type="InterPro" id="IPR017476">
    <property type="entry name" value="UDP-Glc/GDP-Man"/>
</dbReference>
<evidence type="ECO:0000313" key="10">
    <source>
        <dbReference type="Proteomes" id="UP000219453"/>
    </source>
</evidence>
<dbReference type="InterPro" id="IPR014026">
    <property type="entry name" value="UDP-Glc/GDP-Man_DH_dimer"/>
</dbReference>
<evidence type="ECO:0000313" key="9">
    <source>
        <dbReference type="EMBL" id="SNZ16941.1"/>
    </source>
</evidence>
<accession>A0A285PAQ6</accession>
<organism evidence="9 10">
    <name type="scientific">Natronoarchaeum philippinense</name>
    <dbReference type="NCBI Taxonomy" id="558529"/>
    <lineage>
        <taxon>Archaea</taxon>
        <taxon>Methanobacteriati</taxon>
        <taxon>Methanobacteriota</taxon>
        <taxon>Stenosarchaea group</taxon>
        <taxon>Halobacteria</taxon>
        <taxon>Halobacteriales</taxon>
        <taxon>Natronoarchaeaceae</taxon>
    </lineage>
</organism>
<evidence type="ECO:0000256" key="6">
    <source>
        <dbReference type="ARBA" id="ARBA00049130"/>
    </source>
</evidence>
<dbReference type="InterPro" id="IPR036291">
    <property type="entry name" value="NAD(P)-bd_dom_sf"/>
</dbReference>